<sequence>MNLNRIAVLSALLGLFFFVSTSAGLADISAVQGQLRALQLKLVGQKILLLQNAISEASHQQQQTLSVREENVTPEEMSRRIQNQISALESLVASLKPKILDEKTAQLEARISAIDAQIQVATGPRLAELQNELAAAVEEYNGLTQEVRGALEASLKERQVVALEEQLKLLQERVILLPRPTKPAPPDYSVLQDQVEKAQLKLLQAKMQAIQEKIRQVYSQ</sequence>
<reference evidence="2" key="1">
    <citation type="submission" date="2020-07" db="EMBL/GenBank/DDBJ databases">
        <title>Huge and variable diversity of episymbiotic CPR bacteria and DPANN archaea in groundwater ecosystems.</title>
        <authorList>
            <person name="He C.Y."/>
            <person name="Keren R."/>
            <person name="Whittaker M."/>
            <person name="Farag I.F."/>
            <person name="Doudna J."/>
            <person name="Cate J.H.D."/>
            <person name="Banfield J.F."/>
        </authorList>
    </citation>
    <scope>NUCLEOTIDE SEQUENCE</scope>
    <source>
        <strain evidence="2">NC_groundwater_973_Pr1_S-0.2um_54_13</strain>
    </source>
</reference>
<accession>A0A932QYI2</accession>
<organism evidence="2 3">
    <name type="scientific">Candidatus Sungiibacteriota bacterium</name>
    <dbReference type="NCBI Taxonomy" id="2750080"/>
    <lineage>
        <taxon>Bacteria</taxon>
        <taxon>Candidatus Sungiibacteriota</taxon>
    </lineage>
</organism>
<evidence type="ECO:0000256" key="1">
    <source>
        <dbReference type="SAM" id="Coils"/>
    </source>
</evidence>
<feature type="coiled-coil region" evidence="1">
    <location>
        <begin position="126"/>
        <end position="220"/>
    </location>
</feature>
<keyword evidence="1" id="KW-0175">Coiled coil</keyword>
<dbReference type="AlphaFoldDB" id="A0A932QYI2"/>
<evidence type="ECO:0000313" key="3">
    <source>
        <dbReference type="Proteomes" id="UP000753196"/>
    </source>
</evidence>
<name>A0A932QYI2_9BACT</name>
<comment type="caution">
    <text evidence="2">The sequence shown here is derived from an EMBL/GenBank/DDBJ whole genome shotgun (WGS) entry which is preliminary data.</text>
</comment>
<proteinExistence type="predicted"/>
<dbReference type="EMBL" id="JACQCR010000059">
    <property type="protein sequence ID" value="MBI3631186.1"/>
    <property type="molecule type" value="Genomic_DNA"/>
</dbReference>
<dbReference type="Proteomes" id="UP000753196">
    <property type="component" value="Unassembled WGS sequence"/>
</dbReference>
<protein>
    <submittedName>
        <fullName evidence="2">Uncharacterized protein</fullName>
    </submittedName>
</protein>
<evidence type="ECO:0000313" key="2">
    <source>
        <dbReference type="EMBL" id="MBI3631186.1"/>
    </source>
</evidence>
<gene>
    <name evidence="2" type="ORF">HY221_02515</name>
</gene>